<accession>A0A834RD37</accession>
<evidence type="ECO:0000256" key="1">
    <source>
        <dbReference type="ARBA" id="ARBA00005043"/>
    </source>
</evidence>
<dbReference type="Proteomes" id="UP000070412">
    <property type="component" value="Unassembled WGS sequence"/>
</dbReference>
<comment type="function">
    <text evidence="5">Component of the elongator complex which is required for multiple tRNA modifications, including mcm5U (5-methoxycarbonylmethyl uridine), mcm5s2U (5-methoxycarbonylmethyl-2-thiouridine), and ncm5U (5-carbamoylmethyl uridine). The elongator complex catalyzes formation of carboxymethyluridine in the wobble base at position 34 in tRNAs.</text>
</comment>
<dbReference type="Pfam" id="PF23925">
    <property type="entry name" value="A-sol_ELP1"/>
    <property type="match status" value="1"/>
</dbReference>
<keyword evidence="15" id="KW-1185">Reference proteome</keyword>
<dbReference type="InterPro" id="IPR006849">
    <property type="entry name" value="Elp1"/>
</dbReference>
<comment type="subcellular location">
    <subcellularLocation>
        <location evidence="5">Cytoplasm</location>
    </subcellularLocation>
    <subcellularLocation>
        <location evidence="5">Nucleus</location>
    </subcellularLocation>
</comment>
<evidence type="ECO:0000256" key="2">
    <source>
        <dbReference type="ARBA" id="ARBA00006086"/>
    </source>
</evidence>
<dbReference type="InterPro" id="IPR056167">
    <property type="entry name" value="A-sol_ELP1"/>
</dbReference>
<evidence type="ECO:0000259" key="9">
    <source>
        <dbReference type="Pfam" id="PF23797"/>
    </source>
</evidence>
<keyword evidence="3 5" id="KW-0963">Cytoplasm</keyword>
<dbReference type="InterPro" id="IPR056164">
    <property type="entry name" value="Beta-prop_ELP1_1st"/>
</dbReference>
<feature type="domain" description="ELP1 three-helical bundle" evidence="12">
    <location>
        <begin position="1078"/>
        <end position="1248"/>
    </location>
</feature>
<dbReference type="Pfam" id="PF23878">
    <property type="entry name" value="TPR_ELP1"/>
    <property type="match status" value="1"/>
</dbReference>
<name>A0A834RD37_SARSC</name>
<dbReference type="OMA" id="WRESLYC"/>
<evidence type="ECO:0000313" key="14">
    <source>
        <dbReference type="EnsemblMetazoa" id="KAF7493326.1"/>
    </source>
</evidence>
<feature type="domain" description="ELP1 TPR" evidence="10">
    <location>
        <begin position="899"/>
        <end position="1066"/>
    </location>
</feature>
<evidence type="ECO:0000259" key="8">
    <source>
        <dbReference type="Pfam" id="PF04762"/>
    </source>
</evidence>
<keyword evidence="5" id="KW-0539">Nucleus</keyword>
<dbReference type="PIRSF" id="PIRSF017233">
    <property type="entry name" value="IKAP"/>
    <property type="match status" value="1"/>
</dbReference>
<dbReference type="GO" id="GO:0002926">
    <property type="term" value="P:tRNA wobble base 5-methoxycarbonylmethyl-2-thiouridinylation"/>
    <property type="evidence" value="ECO:0007669"/>
    <property type="project" value="TreeGrafter"/>
</dbReference>
<feature type="compositionally biased region" description="Low complexity" evidence="7">
    <location>
        <begin position="1158"/>
        <end position="1167"/>
    </location>
</feature>
<dbReference type="InterPro" id="IPR056169">
    <property type="entry name" value="HB_ELP1"/>
</dbReference>
<evidence type="ECO:0000259" key="10">
    <source>
        <dbReference type="Pfam" id="PF23878"/>
    </source>
</evidence>
<dbReference type="PANTHER" id="PTHR12747:SF0">
    <property type="entry name" value="ELONGATOR COMPLEX PROTEIN 1"/>
    <property type="match status" value="1"/>
</dbReference>
<dbReference type="EMBL" id="WVUK01000056">
    <property type="protein sequence ID" value="KAF7493326.1"/>
    <property type="molecule type" value="Genomic_DNA"/>
</dbReference>
<comment type="similarity">
    <text evidence="2 5">Belongs to the ELP1/IKA1 family.</text>
</comment>
<evidence type="ECO:0000256" key="6">
    <source>
        <dbReference type="SAM" id="Coils"/>
    </source>
</evidence>
<evidence type="ECO:0000259" key="12">
    <source>
        <dbReference type="Pfam" id="PF23936"/>
    </source>
</evidence>
<keyword evidence="4" id="KW-0819">tRNA processing</keyword>
<evidence type="ECO:0000256" key="5">
    <source>
        <dbReference type="PIRNR" id="PIRNR017233"/>
    </source>
</evidence>
<dbReference type="GO" id="GO:0005829">
    <property type="term" value="C:cytosol"/>
    <property type="evidence" value="ECO:0007669"/>
    <property type="project" value="TreeGrafter"/>
</dbReference>
<comment type="pathway">
    <text evidence="1">tRNA modification; 5-methoxycarbonylmethyl-2-thiouridine-tRNA biosynthesis.</text>
</comment>
<dbReference type="GO" id="GO:0000049">
    <property type="term" value="F:tRNA binding"/>
    <property type="evidence" value="ECO:0007669"/>
    <property type="project" value="TreeGrafter"/>
</dbReference>
<dbReference type="OrthoDB" id="40048at2759"/>
<evidence type="ECO:0000313" key="15">
    <source>
        <dbReference type="Proteomes" id="UP000070412"/>
    </source>
</evidence>
<dbReference type="InterPro" id="IPR011047">
    <property type="entry name" value="Quinoprotein_ADH-like_sf"/>
</dbReference>
<dbReference type="GO" id="GO:0033588">
    <property type="term" value="C:elongator holoenzyme complex"/>
    <property type="evidence" value="ECO:0007669"/>
    <property type="project" value="InterPro"/>
</dbReference>
<dbReference type="GO" id="GO:0005634">
    <property type="term" value="C:nucleus"/>
    <property type="evidence" value="ECO:0007669"/>
    <property type="project" value="UniProtKB-SubCell"/>
</dbReference>
<evidence type="ECO:0000313" key="13">
    <source>
        <dbReference type="EMBL" id="KAF7493326.1"/>
    </source>
</evidence>
<reference evidence="14" key="3">
    <citation type="submission" date="2022-06" db="UniProtKB">
        <authorList>
            <consortium name="EnsemblMetazoa"/>
        </authorList>
    </citation>
    <scope>IDENTIFICATION</scope>
</reference>
<dbReference type="Pfam" id="PF04762">
    <property type="entry name" value="Beta-prop_ELP1_1st"/>
    <property type="match status" value="1"/>
</dbReference>
<gene>
    <name evidence="13" type="ORF">SSS_2442</name>
</gene>
<feature type="coiled-coil region" evidence="6">
    <location>
        <begin position="1091"/>
        <end position="1118"/>
    </location>
</feature>
<dbReference type="Pfam" id="PF23797">
    <property type="entry name" value="Beta-prop_ELP1_2nd"/>
    <property type="match status" value="1"/>
</dbReference>
<feature type="domain" description="ELP1 first N-terminal beta-propeller" evidence="8">
    <location>
        <begin position="1"/>
        <end position="359"/>
    </location>
</feature>
<organism evidence="13">
    <name type="scientific">Sarcoptes scabiei</name>
    <name type="common">Itch mite</name>
    <name type="synonym">Acarus scabiei</name>
    <dbReference type="NCBI Taxonomy" id="52283"/>
    <lineage>
        <taxon>Eukaryota</taxon>
        <taxon>Metazoa</taxon>
        <taxon>Ecdysozoa</taxon>
        <taxon>Arthropoda</taxon>
        <taxon>Chelicerata</taxon>
        <taxon>Arachnida</taxon>
        <taxon>Acari</taxon>
        <taxon>Acariformes</taxon>
        <taxon>Sarcoptiformes</taxon>
        <taxon>Astigmata</taxon>
        <taxon>Psoroptidia</taxon>
        <taxon>Sarcoptoidea</taxon>
        <taxon>Sarcoptidae</taxon>
        <taxon>Sarcoptinae</taxon>
        <taxon>Sarcoptes</taxon>
    </lineage>
</organism>
<feature type="domain" description="ELP1 N-terminal second beta-propeller" evidence="9">
    <location>
        <begin position="393"/>
        <end position="673"/>
    </location>
</feature>
<dbReference type="SUPFAM" id="SSF50998">
    <property type="entry name" value="Quinoprotein alcohol dehydrogenase-like"/>
    <property type="match status" value="1"/>
</dbReference>
<feature type="domain" description="ELP1 alpha-solenoid" evidence="11">
    <location>
        <begin position="699"/>
        <end position="887"/>
    </location>
</feature>
<dbReference type="Pfam" id="PF23936">
    <property type="entry name" value="HB_ELP1"/>
    <property type="match status" value="1"/>
</dbReference>
<evidence type="ECO:0000256" key="3">
    <source>
        <dbReference type="ARBA" id="ARBA00022490"/>
    </source>
</evidence>
<dbReference type="UniPathway" id="UPA00988"/>
<keyword evidence="6" id="KW-0175">Coiled coil</keyword>
<reference evidence="15" key="1">
    <citation type="journal article" date="2020" name="PLoS Negl. Trop. Dis.">
        <title>High-quality nuclear genome for Sarcoptes scabiei-A critical resource for a neglected parasite.</title>
        <authorList>
            <person name="Korhonen P.K."/>
            <person name="Gasser R.B."/>
            <person name="Ma G."/>
            <person name="Wang T."/>
            <person name="Stroehlein A.J."/>
            <person name="Young N.D."/>
            <person name="Ang C.S."/>
            <person name="Fernando D.D."/>
            <person name="Lu H.C."/>
            <person name="Taylor S."/>
            <person name="Reynolds S.L."/>
            <person name="Mofiz E."/>
            <person name="Najaraj S.H."/>
            <person name="Gowda H."/>
            <person name="Madugundu A."/>
            <person name="Renuse S."/>
            <person name="Holt D."/>
            <person name="Pandey A."/>
            <person name="Papenfuss A.T."/>
            <person name="Fischer K."/>
        </authorList>
    </citation>
    <scope>NUCLEOTIDE SEQUENCE [LARGE SCALE GENOMIC DNA]</scope>
</reference>
<dbReference type="EnsemblMetazoa" id="SSS_2442s_mrna">
    <property type="protein sequence ID" value="KAF7493326.1"/>
    <property type="gene ID" value="SSS_2442"/>
</dbReference>
<dbReference type="SUPFAM" id="SSF69322">
    <property type="entry name" value="Tricorn protease domain 2"/>
    <property type="match status" value="1"/>
</dbReference>
<evidence type="ECO:0000259" key="11">
    <source>
        <dbReference type="Pfam" id="PF23925"/>
    </source>
</evidence>
<proteinExistence type="inferred from homology"/>
<feature type="region of interest" description="Disordered" evidence="7">
    <location>
        <begin position="1158"/>
        <end position="1184"/>
    </location>
</feature>
<evidence type="ECO:0000256" key="7">
    <source>
        <dbReference type="SAM" id="MobiDB-lite"/>
    </source>
</evidence>
<dbReference type="InterPro" id="IPR056166">
    <property type="entry name" value="TPR_ELP1"/>
</dbReference>
<sequence length="1288" mass="152212">MENFEVYQEEKFKLLNRVSSKINLVCNDQFETVYLQTGCKVYAFDLKLKKFNELNFIENVVDDDNLSDSNHEDGTIINSCYIIEDNLLFNLYSNGRILSYDLINNLILKHHLNEINDEISDARFSHDQEWLVVVTRNTKNMYLFSKLLVLKCKHSIDTDEYGTDEMISVHWGSKSTQFHGPGQRDSRSVKHETIPLPFWDDGRSLIDWKHNDLHYSINFVSSKGYRVIKIYSREGVLVHTSEYIAGLEKPLAWMPSGALMTASESTMQSHLIIFIERNGLKHGQFKLPHAPRTFAIWNLSWTYDSSVLMIFGSKFLENIENEIEYQEILFYTTNNYHWYLKQKLRFDSLNYVRNLVWNETDFYKLHLITNDGHLMNLKFHFVQRITDRCDALVIDSNRLNISDFQTTVIPSPLFTYSLNLLDSSVQINHVFDRYDHIGLITSNQRLIILKLEDLNLKKNFAINKNDILRYNFEHCHADFRKIYCPIFRGSLPSKLLLPLFDENFSIYGLVDRNIINILCDFNCDGENQVRLNKIVDLEFICETLSLYNGNKLLMTDSDKKFHIFDIKNKIFEQIFDLNECIDGLVTKIIIQSIFDDSKSRLVFYQTTNQTLYFNQKILMKNNCNNFAIYRNQYILFTTLDNQFYCWPLKILEDPIDQIKSRHPGRMMEKGSKLLTISSDSKVIVYLPRGNLEAFYPKLLLLDRVNSLIKEKNFLEAFNILRRNRLNLNYVCDYDFEGFLQDSESFIEQLLSKQSDWLCLFLFELSSINSYELLASNRSDSLIPNKMNRLCNRFIEIFQTKYPENTDINLLKSLLLCNIKKEKSEIVECLRLINSLQDRTIKDQAIKFLTLIIDIEQLLNEALGAYDFELFRMIASRSDKDPREYNQMLRDFEKIEDENYRKYQIDLKLKRYAKALNHLAKCPDRIDDVLELIQTKHLFREAIEIYQLEHSSVKLDHHKKIWNNFGDYLLRKNYYFDAAIAYKRSENYLQAFRMYSQCSEWNEAILCAKQIDPNRSDEYRKLLRILSDNLVTNRLYRDASYINETLLNDPLESFRILLLGHEWSAAIRVHQLHQLDANLLEKSFKTELIGFYEKTSETIQTIKNNLEEFQSRLKELLKNKFSETIINNEMYGKIENDFDCYSDTSSVCSSIDSFQTRSSSSTLRTNRSANRRRHAKKQEQRKYQLRKGSNNEDIQLIYAIKQLIVENFDTILPEIHSLINALYESYCNEETRLLQANLEHLQERISATIDFVWNSKHFEKRLENDDLLRSAPKISNSFQRKLILNKNLN</sequence>
<evidence type="ECO:0000256" key="4">
    <source>
        <dbReference type="ARBA" id="ARBA00022694"/>
    </source>
</evidence>
<dbReference type="InterPro" id="IPR056165">
    <property type="entry name" value="Beta-prop_ELP1_2nd"/>
</dbReference>
<protein>
    <recommendedName>
        <fullName evidence="5">Elongator complex protein 1</fullName>
    </recommendedName>
</protein>
<reference evidence="13" key="2">
    <citation type="submission" date="2020-01" db="EMBL/GenBank/DDBJ databases">
        <authorList>
            <person name="Korhonen P.K.K."/>
            <person name="Guangxu M.G."/>
            <person name="Wang T.W."/>
            <person name="Stroehlein A.J.S."/>
            <person name="Young N.D."/>
            <person name="Ang C.-S.A."/>
            <person name="Fernando D.W.F."/>
            <person name="Lu H.L."/>
            <person name="Taylor S.T."/>
            <person name="Ehtesham M.E.M."/>
            <person name="Najaraj S.H.N."/>
            <person name="Harsha G.H.G."/>
            <person name="Madugundu A.M."/>
            <person name="Renuse S.R."/>
            <person name="Holt D.H."/>
            <person name="Pandey A.P."/>
            <person name="Papenfuss A.P."/>
            <person name="Gasser R.B.G."/>
            <person name="Fischer K.F."/>
        </authorList>
    </citation>
    <scope>NUCLEOTIDE SEQUENCE</scope>
    <source>
        <strain evidence="13">SSS_KF_BRIS2020</strain>
    </source>
</reference>
<dbReference type="PANTHER" id="PTHR12747">
    <property type="entry name" value="ELONGATOR COMPLEX PROTEIN 1"/>
    <property type="match status" value="1"/>
</dbReference>